<feature type="region of interest" description="Disordered" evidence="1">
    <location>
        <begin position="1"/>
        <end position="43"/>
    </location>
</feature>
<protein>
    <submittedName>
        <fullName evidence="2">Uncharacterized protein</fullName>
    </submittedName>
</protein>
<evidence type="ECO:0000313" key="3">
    <source>
        <dbReference type="Proteomes" id="UP001521209"/>
    </source>
</evidence>
<evidence type="ECO:0000313" key="2">
    <source>
        <dbReference type="EMBL" id="MCF3945594.1"/>
    </source>
</evidence>
<sequence>MAVVTAWPLHRHDRHTDGREALAEKSPTEHGSASDRNSASFKAAGDPVTAKPLALRASAEVSARLVIVHAISPAAEAFSIFTTVSPDCRSRHPHSRSTSSNIRKSQHRPDFPKVFDFRRAGSAIVSSHSVLYRTAKEVQARHELKEVIDV</sequence>
<dbReference type="EMBL" id="JAKGBZ010000003">
    <property type="protein sequence ID" value="MCF3945594.1"/>
    <property type="molecule type" value="Genomic_DNA"/>
</dbReference>
<keyword evidence="3" id="KW-1185">Reference proteome</keyword>
<evidence type="ECO:0000256" key="1">
    <source>
        <dbReference type="SAM" id="MobiDB-lite"/>
    </source>
</evidence>
<dbReference type="Proteomes" id="UP001521209">
    <property type="component" value="Unassembled WGS sequence"/>
</dbReference>
<organism evidence="2 3">
    <name type="scientific">Acidiphilium iwatense</name>
    <dbReference type="NCBI Taxonomy" id="768198"/>
    <lineage>
        <taxon>Bacteria</taxon>
        <taxon>Pseudomonadati</taxon>
        <taxon>Pseudomonadota</taxon>
        <taxon>Alphaproteobacteria</taxon>
        <taxon>Acetobacterales</taxon>
        <taxon>Acidocellaceae</taxon>
        <taxon>Acidiphilium</taxon>
    </lineage>
</organism>
<reference evidence="2 3" key="1">
    <citation type="submission" date="2022-01" db="EMBL/GenBank/DDBJ databases">
        <authorList>
            <person name="Won M."/>
            <person name="Kim S.-J."/>
            <person name="Kwon S.-W."/>
        </authorList>
    </citation>
    <scope>NUCLEOTIDE SEQUENCE [LARGE SCALE GENOMIC DNA]</scope>
    <source>
        <strain evidence="2 3">KCTC 23505</strain>
    </source>
</reference>
<proteinExistence type="predicted"/>
<feature type="compositionally biased region" description="Basic and acidic residues" evidence="1">
    <location>
        <begin position="14"/>
        <end position="28"/>
    </location>
</feature>
<dbReference type="RefSeq" id="WP_235702832.1">
    <property type="nucleotide sequence ID" value="NZ_JAKGBZ010000003.1"/>
</dbReference>
<name>A0ABS9DSE2_9PROT</name>
<comment type="caution">
    <text evidence="2">The sequence shown here is derived from an EMBL/GenBank/DDBJ whole genome shotgun (WGS) entry which is preliminary data.</text>
</comment>
<feature type="region of interest" description="Disordered" evidence="1">
    <location>
        <begin position="87"/>
        <end position="108"/>
    </location>
</feature>
<gene>
    <name evidence="2" type="ORF">L2A60_02700</name>
</gene>
<feature type="compositionally biased region" description="Polar residues" evidence="1">
    <location>
        <begin position="29"/>
        <end position="40"/>
    </location>
</feature>
<accession>A0ABS9DSE2</accession>